<feature type="signal peptide" evidence="10">
    <location>
        <begin position="1"/>
        <end position="17"/>
    </location>
</feature>
<evidence type="ECO:0000256" key="8">
    <source>
        <dbReference type="ARBA" id="ARBA00023237"/>
    </source>
</evidence>
<dbReference type="GO" id="GO:0009279">
    <property type="term" value="C:cell outer membrane"/>
    <property type="evidence" value="ECO:0007669"/>
    <property type="project" value="UniProtKB-SubCell"/>
</dbReference>
<reference evidence="11" key="1">
    <citation type="submission" date="2014-03" db="EMBL/GenBank/DDBJ databases">
        <title>Characterization of Cytolethal Distending Toxin in Campylobacter mucosalis.</title>
        <authorList>
            <person name="Somroop S."/>
            <person name="Kamei K."/>
            <person name="Asakura M."/>
            <person name="Hinenoya A."/>
            <person name="Yamasaki S."/>
        </authorList>
    </citation>
    <scope>NUCLEOTIDE SEQUENCE</scope>
    <source>
        <strain evidence="11">ATCC 49352</strain>
    </source>
</reference>
<dbReference type="InterPro" id="IPR003558">
    <property type="entry name" value="CDtoxinA/C"/>
</dbReference>
<keyword evidence="6" id="KW-0472">Membrane</keyword>
<evidence type="ECO:0000256" key="9">
    <source>
        <dbReference type="ARBA" id="ARBA00023288"/>
    </source>
</evidence>
<dbReference type="SUPFAM" id="SSF50370">
    <property type="entry name" value="Ricin B-like lectins"/>
    <property type="match status" value="1"/>
</dbReference>
<dbReference type="InterPro" id="IPR035992">
    <property type="entry name" value="Ricin_B-like_lectins"/>
</dbReference>
<keyword evidence="8" id="KW-0998">Cell outer membrane</keyword>
<keyword evidence="3 10" id="KW-0732">Signal</keyword>
<evidence type="ECO:0000256" key="10">
    <source>
        <dbReference type="SAM" id="SignalP"/>
    </source>
</evidence>
<dbReference type="AlphaFoldDB" id="A0A1B4V5E4"/>
<evidence type="ECO:0000256" key="3">
    <source>
        <dbReference type="ARBA" id="ARBA00022729"/>
    </source>
</evidence>
<sequence length="183" mass="20719">MKILVFILAFFITFINAAENITDTFQIRNAKTGFPINTKRESKIFNYQNWYLNDLGIDEKIKKIDKFADAFPFGYVQFKVVINPQMCLSVAPSGFLVLKDCKQDYDSSEFETIFQIIPTTTSAVQIRSLLLGTNECLGIFTNPQVFVLDRVGLVECLLDHDFTIEPARLFTLTPPVGGAMVIK</sequence>
<evidence type="ECO:0000256" key="7">
    <source>
        <dbReference type="ARBA" id="ARBA00023139"/>
    </source>
</evidence>
<keyword evidence="4" id="KW-0430">Lectin</keyword>
<evidence type="ECO:0000256" key="6">
    <source>
        <dbReference type="ARBA" id="ARBA00023136"/>
    </source>
</evidence>
<organism evidence="11">
    <name type="scientific">Campylobacter mucosalis</name>
    <dbReference type="NCBI Taxonomy" id="202"/>
    <lineage>
        <taxon>Bacteria</taxon>
        <taxon>Pseudomonadati</taxon>
        <taxon>Campylobacterota</taxon>
        <taxon>Epsilonproteobacteria</taxon>
        <taxon>Campylobacterales</taxon>
        <taxon>Campylobacteraceae</taxon>
        <taxon>Campylobacter</taxon>
    </lineage>
</organism>
<keyword evidence="9" id="KW-0449">Lipoprotein</keyword>
<evidence type="ECO:0000256" key="2">
    <source>
        <dbReference type="ARBA" id="ARBA00022656"/>
    </source>
</evidence>
<protein>
    <submittedName>
        <fullName evidence="11">Cytolethal distending toxin C</fullName>
    </submittedName>
</protein>
<dbReference type="GO" id="GO:0030246">
    <property type="term" value="F:carbohydrate binding"/>
    <property type="evidence" value="ECO:0007669"/>
    <property type="project" value="UniProtKB-KW"/>
</dbReference>
<dbReference type="Gene3D" id="2.80.10.50">
    <property type="match status" value="1"/>
</dbReference>
<evidence type="ECO:0000256" key="1">
    <source>
        <dbReference type="ARBA" id="ARBA00004459"/>
    </source>
</evidence>
<gene>
    <name evidence="11" type="primary">cdtC</name>
</gene>
<evidence type="ECO:0000256" key="5">
    <source>
        <dbReference type="ARBA" id="ARBA00023026"/>
    </source>
</evidence>
<keyword evidence="7" id="KW-0564">Palmitate</keyword>
<proteinExistence type="predicted"/>
<dbReference type="CDD" id="cd23413">
    <property type="entry name" value="beta-trefoil_Ricin_CdtC"/>
    <property type="match status" value="1"/>
</dbReference>
<feature type="chain" id="PRO_5008571350" evidence="10">
    <location>
        <begin position="18"/>
        <end position="183"/>
    </location>
</feature>
<keyword evidence="2" id="KW-0800">Toxin</keyword>
<dbReference type="GO" id="GO:0090729">
    <property type="term" value="F:toxin activity"/>
    <property type="evidence" value="ECO:0007669"/>
    <property type="project" value="UniProtKB-KW"/>
</dbReference>
<name>A0A1B4V5E4_9BACT</name>
<evidence type="ECO:0000256" key="4">
    <source>
        <dbReference type="ARBA" id="ARBA00022734"/>
    </source>
</evidence>
<dbReference type="Pfam" id="PF03498">
    <property type="entry name" value="CDtoxinA"/>
    <property type="match status" value="1"/>
</dbReference>
<evidence type="ECO:0000313" key="11">
    <source>
        <dbReference type="EMBL" id="BAU25673.1"/>
    </source>
</evidence>
<accession>A0A1B4V5E4</accession>
<keyword evidence="5" id="KW-0843">Virulence</keyword>
<comment type="subcellular location">
    <subcellularLocation>
        <location evidence="1">Cell outer membrane</location>
        <topology evidence="1">Lipid-anchor</topology>
    </subcellularLocation>
</comment>
<dbReference type="EMBL" id="AB919142">
    <property type="protein sequence ID" value="BAU25673.1"/>
    <property type="molecule type" value="Genomic_DNA"/>
</dbReference>